<comment type="caution">
    <text evidence="2">The sequence shown here is derived from an EMBL/GenBank/DDBJ whole genome shotgun (WGS) entry which is preliminary data.</text>
</comment>
<dbReference type="AlphaFoldDB" id="A0A8X7BAT9"/>
<feature type="compositionally biased region" description="Basic and acidic residues" evidence="1">
    <location>
        <begin position="297"/>
        <end position="315"/>
    </location>
</feature>
<feature type="compositionally biased region" description="Basic and acidic residues" evidence="1">
    <location>
        <begin position="80"/>
        <end position="98"/>
    </location>
</feature>
<proteinExistence type="predicted"/>
<accession>A0A8X7BAT9</accession>
<gene>
    <name evidence="2" type="primary">NCL1_47471</name>
    <name evidence="2" type="ORF">TNCV_4896831</name>
</gene>
<name>A0A8X7BAT9_TRICX</name>
<protein>
    <submittedName>
        <fullName evidence="2">Ubiquitin domain-containing protein UBFD1</fullName>
    </submittedName>
</protein>
<feature type="compositionally biased region" description="Acidic residues" evidence="1">
    <location>
        <begin position="65"/>
        <end position="76"/>
    </location>
</feature>
<evidence type="ECO:0000256" key="1">
    <source>
        <dbReference type="SAM" id="MobiDB-lite"/>
    </source>
</evidence>
<evidence type="ECO:0000313" key="3">
    <source>
        <dbReference type="Proteomes" id="UP000887159"/>
    </source>
</evidence>
<feature type="region of interest" description="Disordered" evidence="1">
    <location>
        <begin position="297"/>
        <end position="338"/>
    </location>
</feature>
<reference evidence="2" key="1">
    <citation type="submission" date="2020-08" db="EMBL/GenBank/DDBJ databases">
        <title>Multicomponent nature underlies the extraordinary mechanical properties of spider dragline silk.</title>
        <authorList>
            <person name="Kono N."/>
            <person name="Nakamura H."/>
            <person name="Mori M."/>
            <person name="Yoshida Y."/>
            <person name="Ohtoshi R."/>
            <person name="Malay A.D."/>
            <person name="Moran D.A.P."/>
            <person name="Tomita M."/>
            <person name="Numata K."/>
            <person name="Arakawa K."/>
        </authorList>
    </citation>
    <scope>NUCLEOTIDE SEQUENCE</scope>
</reference>
<evidence type="ECO:0000313" key="2">
    <source>
        <dbReference type="EMBL" id="GFY24002.1"/>
    </source>
</evidence>
<feature type="compositionally biased region" description="Basic and acidic residues" evidence="1">
    <location>
        <begin position="170"/>
        <end position="204"/>
    </location>
</feature>
<feature type="region of interest" description="Disordered" evidence="1">
    <location>
        <begin position="143"/>
        <end position="216"/>
    </location>
</feature>
<keyword evidence="3" id="KW-1185">Reference proteome</keyword>
<feature type="compositionally biased region" description="Polar residues" evidence="1">
    <location>
        <begin position="49"/>
        <end position="62"/>
    </location>
</feature>
<dbReference type="Proteomes" id="UP000887159">
    <property type="component" value="Unassembled WGS sequence"/>
</dbReference>
<organism evidence="2 3">
    <name type="scientific">Trichonephila clavipes</name>
    <name type="common">Golden silk orbweaver</name>
    <name type="synonym">Nephila clavipes</name>
    <dbReference type="NCBI Taxonomy" id="2585209"/>
    <lineage>
        <taxon>Eukaryota</taxon>
        <taxon>Metazoa</taxon>
        <taxon>Ecdysozoa</taxon>
        <taxon>Arthropoda</taxon>
        <taxon>Chelicerata</taxon>
        <taxon>Arachnida</taxon>
        <taxon>Araneae</taxon>
        <taxon>Araneomorphae</taxon>
        <taxon>Entelegynae</taxon>
        <taxon>Araneoidea</taxon>
        <taxon>Nephilidae</taxon>
        <taxon>Trichonephila</taxon>
    </lineage>
</organism>
<feature type="region of interest" description="Disordered" evidence="1">
    <location>
        <begin position="49"/>
        <end position="121"/>
    </location>
</feature>
<sequence length="409" mass="46766">MPKMLSKKKSASVNALQMFICLTSPAALLDIEVYEATGTVCADTGASQSEISNAPTRGNTAENLVPDEENDVDAIPETDSSTKRERNASMMPKDRASGSKDMGIGSGNEPRNKGVRGGYSPERFNLEENYTEGDYLPQNKADSEDYAAESHHDASPVTDLSPRPRSYIPSEKRNERTNHYDSNRKYDEEKKGNFYHRSNSDTRGKRYGPNSCEKYNSKNLNYQDVRRQNYDSEVNNKSDCAQIWNNSLNEAFKSISPSDKECFQNNQPECDDKDEFKRQDICVRNPSNGAFFDRQRRNTYRSDTHFQDRRRDSFKRGRQNRGYRNQYNERQHPSSYTEDNYHYQEGKFAKEIIPEGTITEDHAVIFIVVSYDKPYEPLGVNHTSALTPFLKATETQSPVVPLKKTGRPR</sequence>
<dbReference type="EMBL" id="BMAU01021368">
    <property type="protein sequence ID" value="GFY24002.1"/>
    <property type="molecule type" value="Genomic_DNA"/>
</dbReference>